<feature type="region of interest" description="Disordered" evidence="1">
    <location>
        <begin position="32"/>
        <end position="96"/>
    </location>
</feature>
<proteinExistence type="predicted"/>
<accession>A0A438DK49</accession>
<dbReference type="Proteomes" id="UP000288805">
    <property type="component" value="Unassembled WGS sequence"/>
</dbReference>
<evidence type="ECO:0000256" key="1">
    <source>
        <dbReference type="SAM" id="MobiDB-lite"/>
    </source>
</evidence>
<organism evidence="2 3">
    <name type="scientific">Vitis vinifera</name>
    <name type="common">Grape</name>
    <dbReference type="NCBI Taxonomy" id="29760"/>
    <lineage>
        <taxon>Eukaryota</taxon>
        <taxon>Viridiplantae</taxon>
        <taxon>Streptophyta</taxon>
        <taxon>Embryophyta</taxon>
        <taxon>Tracheophyta</taxon>
        <taxon>Spermatophyta</taxon>
        <taxon>Magnoliopsida</taxon>
        <taxon>eudicotyledons</taxon>
        <taxon>Gunneridae</taxon>
        <taxon>Pentapetalae</taxon>
        <taxon>rosids</taxon>
        <taxon>Vitales</taxon>
        <taxon>Vitaceae</taxon>
        <taxon>Viteae</taxon>
        <taxon>Vitis</taxon>
    </lineage>
</organism>
<dbReference type="EMBL" id="QGNW01001592">
    <property type="protein sequence ID" value="RVW35837.1"/>
    <property type="molecule type" value="Genomic_DNA"/>
</dbReference>
<name>A0A438DK49_VITVI</name>
<evidence type="ECO:0000313" key="3">
    <source>
        <dbReference type="Proteomes" id="UP000288805"/>
    </source>
</evidence>
<protein>
    <submittedName>
        <fullName evidence="2">Uncharacterized protein</fullName>
    </submittedName>
</protein>
<comment type="caution">
    <text evidence="2">The sequence shown here is derived from an EMBL/GenBank/DDBJ whole genome shotgun (WGS) entry which is preliminary data.</text>
</comment>
<sequence length="185" mass="19928">MVQRRGTLLEDCSGYPRDFLWPSSSHYGRSFCTLKRRPGAPVGPEASRDSTSRASRGATAVEIPADMRAPAPAVPSTGPMPEVASSAPPATPGTPPVITIYIRPPPSSESRIAISISESRLSHQTQHTAILRQIQHLGIPIPFRAYRSITGPSSRKSNYAPEEPTTGEIEASIEHSDLYQAIIST</sequence>
<reference evidence="2 3" key="1">
    <citation type="journal article" date="2018" name="PLoS Genet.">
        <title>Population sequencing reveals clonal diversity and ancestral inbreeding in the grapevine cultivar Chardonnay.</title>
        <authorList>
            <person name="Roach M.J."/>
            <person name="Johnson D.L."/>
            <person name="Bohlmann J."/>
            <person name="van Vuuren H.J."/>
            <person name="Jones S.J."/>
            <person name="Pretorius I.S."/>
            <person name="Schmidt S.A."/>
            <person name="Borneman A.R."/>
        </authorList>
    </citation>
    <scope>NUCLEOTIDE SEQUENCE [LARGE SCALE GENOMIC DNA]</scope>
    <source>
        <strain evidence="3">cv. Chardonnay</strain>
        <tissue evidence="2">Leaf</tissue>
    </source>
</reference>
<gene>
    <name evidence="2" type="ORF">CK203_108120</name>
</gene>
<dbReference type="AlphaFoldDB" id="A0A438DK49"/>
<evidence type="ECO:0000313" key="2">
    <source>
        <dbReference type="EMBL" id="RVW35837.1"/>
    </source>
</evidence>